<keyword evidence="2" id="KW-1185">Reference proteome</keyword>
<sequence>MEINVISEVDIGRPALMKEIPFMKAIDEILDNF</sequence>
<dbReference type="HOGENOM" id="CLU_3384639_0_0_1"/>
<organism evidence="1 2">
    <name type="scientific">Aspergillus fumigatus (strain CBS 144.89 / FGSC A1163 / CEA10)</name>
    <name type="common">Neosartorya fumigata</name>
    <dbReference type="NCBI Taxonomy" id="451804"/>
    <lineage>
        <taxon>Eukaryota</taxon>
        <taxon>Fungi</taxon>
        <taxon>Dikarya</taxon>
        <taxon>Ascomycota</taxon>
        <taxon>Pezizomycotina</taxon>
        <taxon>Eurotiomycetes</taxon>
        <taxon>Eurotiomycetidae</taxon>
        <taxon>Eurotiales</taxon>
        <taxon>Aspergillaceae</taxon>
        <taxon>Aspergillus</taxon>
        <taxon>Aspergillus subgen. Fumigati</taxon>
    </lineage>
</organism>
<proteinExistence type="predicted"/>
<accession>B0Y1K2</accession>
<dbReference type="Proteomes" id="UP000001699">
    <property type="component" value="Unassembled WGS sequence"/>
</dbReference>
<dbReference type="EMBL" id="DS499597">
    <property type="protein sequence ID" value="EDP50958.1"/>
    <property type="molecule type" value="Genomic_DNA"/>
</dbReference>
<dbReference type="VEuPathDB" id="FungiDB:AFUB_049590"/>
<evidence type="ECO:0000313" key="1">
    <source>
        <dbReference type="EMBL" id="EDP50958.1"/>
    </source>
</evidence>
<protein>
    <submittedName>
        <fullName evidence="1">Uncharacterized protein</fullName>
    </submittedName>
</protein>
<reference evidence="1 2" key="1">
    <citation type="journal article" date="2008" name="PLoS Genet.">
        <title>Genomic islands in the pathogenic filamentous fungus Aspergillus fumigatus.</title>
        <authorList>
            <person name="Fedorova N.D."/>
            <person name="Khaldi N."/>
            <person name="Joardar V.S."/>
            <person name="Maiti R."/>
            <person name="Amedeo P."/>
            <person name="Anderson M.J."/>
            <person name="Crabtree J."/>
            <person name="Silva J.C."/>
            <person name="Badger J.H."/>
            <person name="Albarraq A."/>
            <person name="Angiuoli S."/>
            <person name="Bussey H."/>
            <person name="Bowyer P."/>
            <person name="Cotty P.J."/>
            <person name="Dyer P.S."/>
            <person name="Egan A."/>
            <person name="Galens K."/>
            <person name="Fraser-Liggett C.M."/>
            <person name="Haas B.J."/>
            <person name="Inman J.M."/>
            <person name="Kent R."/>
            <person name="Lemieux S."/>
            <person name="Malavazi I."/>
            <person name="Orvis J."/>
            <person name="Roemer T."/>
            <person name="Ronning C.M."/>
            <person name="Sundaram J.P."/>
            <person name="Sutton G."/>
            <person name="Turner G."/>
            <person name="Venter J.C."/>
            <person name="White O.R."/>
            <person name="Whitty B.R."/>
            <person name="Youngman P."/>
            <person name="Wolfe K.H."/>
            <person name="Goldman G.H."/>
            <person name="Wortman J.R."/>
            <person name="Jiang B."/>
            <person name="Denning D.W."/>
            <person name="Nierman W.C."/>
        </authorList>
    </citation>
    <scope>NUCLEOTIDE SEQUENCE [LARGE SCALE GENOMIC DNA]</scope>
    <source>
        <strain evidence="2">CBS 144.89 / FGSC A1163 / CEA10</strain>
    </source>
</reference>
<evidence type="ECO:0000313" key="2">
    <source>
        <dbReference type="Proteomes" id="UP000001699"/>
    </source>
</evidence>
<dbReference type="AlphaFoldDB" id="B0Y1K2"/>
<gene>
    <name evidence="1" type="ORF">AFUB_049590</name>
</gene>
<name>B0Y1K2_ASPFC</name>